<dbReference type="InterPro" id="IPR012786">
    <property type="entry name" value="Protocat_dOase_a"/>
</dbReference>
<dbReference type="InterPro" id="IPR000627">
    <property type="entry name" value="Intradiol_dOase_C"/>
</dbReference>
<dbReference type="EMBL" id="CP022112">
    <property type="protein sequence ID" value="ASG23905.1"/>
    <property type="molecule type" value="Genomic_DNA"/>
</dbReference>
<dbReference type="Proteomes" id="UP000197153">
    <property type="component" value="Chromosome 3"/>
</dbReference>
<feature type="domain" description="Intradiol ring-cleavage dioxygenases" evidence="4">
    <location>
        <begin position="52"/>
        <end position="80"/>
    </location>
</feature>
<dbReference type="InterPro" id="IPR050770">
    <property type="entry name" value="Intradiol_RC_Dioxygenase"/>
</dbReference>
<dbReference type="KEGG" id="nao:Y958_23400"/>
<dbReference type="InterPro" id="IPR015889">
    <property type="entry name" value="Intradiol_dOase_core"/>
</dbReference>
<evidence type="ECO:0000256" key="2">
    <source>
        <dbReference type="ARBA" id="ARBA00022964"/>
    </source>
</evidence>
<dbReference type="CDD" id="cd03463">
    <property type="entry name" value="3_4-PCD_alpha"/>
    <property type="match status" value="1"/>
</dbReference>
<protein>
    <submittedName>
        <fullName evidence="5">Protocatechuate 3,4-dioxygenase subunit alpha</fullName>
    </submittedName>
</protein>
<accession>A0A248JYV9</accession>
<evidence type="ECO:0000259" key="4">
    <source>
        <dbReference type="PROSITE" id="PS00083"/>
    </source>
</evidence>
<dbReference type="AlphaFoldDB" id="A0A248JYV9"/>
<gene>
    <name evidence="5" type="primary">pcaG</name>
    <name evidence="5" type="ORF">Y958_23400</name>
</gene>
<organism evidence="5 6">
    <name type="scientific">Nitrospirillum viridazoti CBAmc</name>
    <dbReference type="NCBI Taxonomy" id="1441467"/>
    <lineage>
        <taxon>Bacteria</taxon>
        <taxon>Pseudomonadati</taxon>
        <taxon>Pseudomonadota</taxon>
        <taxon>Alphaproteobacteria</taxon>
        <taxon>Rhodospirillales</taxon>
        <taxon>Azospirillaceae</taxon>
        <taxon>Nitrospirillum</taxon>
        <taxon>Nitrospirillum viridazoti</taxon>
    </lineage>
</organism>
<sequence length="200" mass="21919">MPVQYLKETPSQTGGPYVHIGCLPHFAGLNLRTQEKLHVLAGGGVPGEQIRIEGVVWDGSGHPLRDVMLELWQADSTGAYNAPGFRGWGRVGADPQTGLWGFETIRPGATPWIDSRPQAPHCSLLLFARGINIHLHTRVYFDDRPEANAADPALLSIELVNRRQTLIATRQAGGQGGSDVPTFRFDVHLQGDKETVFFDC</sequence>
<dbReference type="NCBIfam" id="TIGR02423">
    <property type="entry name" value="protocat_alph"/>
    <property type="match status" value="1"/>
</dbReference>
<proteinExistence type="inferred from homology"/>
<dbReference type="PROSITE" id="PS00083">
    <property type="entry name" value="INTRADIOL_DIOXYGENAS"/>
    <property type="match status" value="1"/>
</dbReference>
<dbReference type="Gene3D" id="2.60.130.10">
    <property type="entry name" value="Aromatic compound dioxygenase"/>
    <property type="match status" value="1"/>
</dbReference>
<dbReference type="GO" id="GO:0008199">
    <property type="term" value="F:ferric iron binding"/>
    <property type="evidence" value="ECO:0007669"/>
    <property type="project" value="InterPro"/>
</dbReference>
<comment type="similarity">
    <text evidence="1">Belongs to the intradiol ring-cleavage dioxygenase family.</text>
</comment>
<dbReference type="PANTHER" id="PTHR33711">
    <property type="entry name" value="DIOXYGENASE, PUTATIVE (AFU_ORTHOLOGUE AFUA_2G02910)-RELATED"/>
    <property type="match status" value="1"/>
</dbReference>
<evidence type="ECO:0000256" key="1">
    <source>
        <dbReference type="ARBA" id="ARBA00007825"/>
    </source>
</evidence>
<keyword evidence="6" id="KW-1185">Reference proteome</keyword>
<reference evidence="5 6" key="1">
    <citation type="submission" date="2017-06" db="EMBL/GenBank/DDBJ databases">
        <title>Complete genome sequence of Nitrospirillum amazonense strain CBAmC, an endophytic nitrogen-fixing and plant growth-promoting bacterium, isolated from sugarcane.</title>
        <authorList>
            <person name="Schwab S."/>
            <person name="dos Santos Teixeira K.R."/>
            <person name="Simoes Araujo J.L."/>
            <person name="Soares Vidal M."/>
            <person name="Borges de Freitas H.R."/>
            <person name="Rivello Crivelaro A.L."/>
            <person name="Bueno de Camargo Nunes A."/>
            <person name="dos Santos C.M."/>
            <person name="Palmeira da Silva Rosa D."/>
            <person name="da Silva Padilha D."/>
            <person name="da Silva E."/>
            <person name="Araujo Terra L."/>
            <person name="Soares Mendes V."/>
            <person name="Farinelli L."/>
            <person name="Magalhaes Cruz L."/>
            <person name="Baldani J.I."/>
        </authorList>
    </citation>
    <scope>NUCLEOTIDE SEQUENCE [LARGE SCALE GENOMIC DNA]</scope>
    <source>
        <strain evidence="5 6">CBAmC</strain>
    </source>
</reference>
<name>A0A248JYV9_9PROT</name>
<dbReference type="RefSeq" id="WP_088874368.1">
    <property type="nucleotide sequence ID" value="NZ_CP022112.1"/>
</dbReference>
<evidence type="ECO:0000256" key="3">
    <source>
        <dbReference type="ARBA" id="ARBA00023002"/>
    </source>
</evidence>
<dbReference type="GO" id="GO:0018578">
    <property type="term" value="F:protocatechuate 3,4-dioxygenase activity"/>
    <property type="evidence" value="ECO:0007669"/>
    <property type="project" value="InterPro"/>
</dbReference>
<dbReference type="Pfam" id="PF00775">
    <property type="entry name" value="Dioxygenase_C"/>
    <property type="match status" value="1"/>
</dbReference>
<dbReference type="SUPFAM" id="SSF49482">
    <property type="entry name" value="Aromatic compound dioxygenase"/>
    <property type="match status" value="1"/>
</dbReference>
<evidence type="ECO:0000313" key="5">
    <source>
        <dbReference type="EMBL" id="ASG23905.1"/>
    </source>
</evidence>
<keyword evidence="2 5" id="KW-0223">Dioxygenase</keyword>
<evidence type="ECO:0000313" key="6">
    <source>
        <dbReference type="Proteomes" id="UP000197153"/>
    </source>
</evidence>
<keyword evidence="3" id="KW-0560">Oxidoreductase</keyword>
<dbReference type="PANTHER" id="PTHR33711:SF9">
    <property type="entry name" value="PROTOCATECHUATE 3,4-DIOXYGENASE ALPHA CHAIN"/>
    <property type="match status" value="1"/>
</dbReference>